<keyword evidence="3" id="KW-1185">Reference proteome</keyword>
<comment type="caution">
    <text evidence="2">The sequence shown here is derived from an EMBL/GenBank/DDBJ whole genome shotgun (WGS) entry which is preliminary data.</text>
</comment>
<dbReference type="InterPro" id="IPR002123">
    <property type="entry name" value="Plipid/glycerol_acylTrfase"/>
</dbReference>
<dbReference type="GO" id="GO:0042840">
    <property type="term" value="P:D-glucuronate catabolic process"/>
    <property type="evidence" value="ECO:0007669"/>
    <property type="project" value="TreeGrafter"/>
</dbReference>
<sequence length="381" mass="43058">MILKKDMSTENDIYQEIRPYNDAEIAPAIQRLIDDEEFISAILSHKFSHLPALLRGLVSPLVKMFLKNRWGKLNSVDAVQIEVEKYLDKALDTTSDGVTFEGLDKLEKNTSYLFISNHRDIAMDPALVNYGLHHSQHQTMRIAIGDNLLRKPCATELMKINKSFIVKRSAKAPREMMKALGLLSSYIKHSLETSNSIWIAQKEGRAKDGNDFTDPAIIKMIQLEGRKRKMAFSEYVKSLKIVPVAISYEYDPCDLAKANELYQKATQGEYQKSEFEDIESIVKGITGYKGRIQVSFGDVIENDIETPDALAEEIDRQIHANYKLFPINLLAAGIDDASIDAKTREELEKKLSGLEEGARQYLIDGYANPVHNLSKDKQEAA</sequence>
<dbReference type="GO" id="GO:0016746">
    <property type="term" value="F:acyltransferase activity"/>
    <property type="evidence" value="ECO:0007669"/>
    <property type="project" value="InterPro"/>
</dbReference>
<dbReference type="AlphaFoldDB" id="A0A0B8NMJ6"/>
<evidence type="ECO:0000313" key="2">
    <source>
        <dbReference type="EMBL" id="GAM55261.1"/>
    </source>
</evidence>
<dbReference type="EMBL" id="BBRZ01000012">
    <property type="protein sequence ID" value="GAM55261.1"/>
    <property type="molecule type" value="Genomic_DNA"/>
</dbReference>
<feature type="domain" description="Phospholipid/glycerol acyltransferase" evidence="1">
    <location>
        <begin position="98"/>
        <end position="207"/>
    </location>
</feature>
<gene>
    <name evidence="2" type="ORF">JCM19231_5093</name>
</gene>
<evidence type="ECO:0000313" key="3">
    <source>
        <dbReference type="Proteomes" id="UP000031671"/>
    </source>
</evidence>
<proteinExistence type="predicted"/>
<dbReference type="PANTHER" id="PTHR30068">
    <property type="entry name" value="URONATE ISOMERASE"/>
    <property type="match status" value="1"/>
</dbReference>
<dbReference type="SUPFAM" id="SSF69593">
    <property type="entry name" value="Glycerol-3-phosphate (1)-acyltransferase"/>
    <property type="match status" value="1"/>
</dbReference>
<reference evidence="2 3" key="2">
    <citation type="submission" date="2015-01" db="EMBL/GenBank/DDBJ databases">
        <authorList>
            <consortium name="NBRP consortium"/>
            <person name="Sawabe T."/>
            <person name="Meirelles P."/>
            <person name="Feng G."/>
            <person name="Sayaka M."/>
            <person name="Hattori M."/>
            <person name="Ohkuma M."/>
        </authorList>
    </citation>
    <scope>NUCLEOTIDE SEQUENCE [LARGE SCALE GENOMIC DNA]</scope>
    <source>
        <strain evidence="3">JCM 19231</strain>
    </source>
</reference>
<protein>
    <recommendedName>
        <fullName evidence="1">Phospholipid/glycerol acyltransferase domain-containing protein</fullName>
    </recommendedName>
</protein>
<dbReference type="Proteomes" id="UP000031671">
    <property type="component" value="Unassembled WGS sequence"/>
</dbReference>
<evidence type="ECO:0000259" key="1">
    <source>
        <dbReference type="Pfam" id="PF01553"/>
    </source>
</evidence>
<dbReference type="Pfam" id="PF01553">
    <property type="entry name" value="Acyltransferase"/>
    <property type="match status" value="1"/>
</dbReference>
<dbReference type="GO" id="GO:0019698">
    <property type="term" value="P:D-galacturonate catabolic process"/>
    <property type="evidence" value="ECO:0007669"/>
    <property type="project" value="TreeGrafter"/>
</dbReference>
<dbReference type="PANTHER" id="PTHR30068:SF3">
    <property type="entry name" value="PHOSPHOLIPID_GLYCEROL ACYLTRANSFERASE DOMAIN-CONTAINING PROTEIN"/>
    <property type="match status" value="1"/>
</dbReference>
<organism evidence="2 3">
    <name type="scientific">Vibrio ishigakensis</name>
    <dbReference type="NCBI Taxonomy" id="1481914"/>
    <lineage>
        <taxon>Bacteria</taxon>
        <taxon>Pseudomonadati</taxon>
        <taxon>Pseudomonadota</taxon>
        <taxon>Gammaproteobacteria</taxon>
        <taxon>Vibrionales</taxon>
        <taxon>Vibrionaceae</taxon>
        <taxon>Vibrio</taxon>
    </lineage>
</organism>
<name>A0A0B8NMJ6_9VIBR</name>
<reference evidence="2 3" key="1">
    <citation type="submission" date="2015-01" db="EMBL/GenBank/DDBJ databases">
        <title>Vibrio sp. C1 JCM 19231 whole genome shotgun sequence.</title>
        <authorList>
            <person name="Sawabe T."/>
            <person name="Meirelles P."/>
            <person name="Feng G."/>
            <person name="Sayaka M."/>
            <person name="Hattori M."/>
            <person name="Ohkuma M."/>
        </authorList>
    </citation>
    <scope>NUCLEOTIDE SEQUENCE [LARGE SCALE GENOMIC DNA]</scope>
    <source>
        <strain evidence="3">JCM 19231</strain>
    </source>
</reference>
<accession>A0A0B8NMJ6</accession>